<gene>
    <name evidence="1" type="ORF">SAMN05421688_3445</name>
</gene>
<sequence>MLISRPILVSFNLDLCNRQFHAERQAFYSAAGRASASSTMSIMIAFNAKSLGV</sequence>
<name>A0A1I0YWX2_9RHOB</name>
<dbReference type="STRING" id="871651.SAMN05421688_3445"/>
<evidence type="ECO:0000313" key="1">
    <source>
        <dbReference type="EMBL" id="SFB17889.1"/>
    </source>
</evidence>
<evidence type="ECO:0000313" key="2">
    <source>
        <dbReference type="Proteomes" id="UP000198796"/>
    </source>
</evidence>
<organism evidence="1 2">
    <name type="scientific">Poseidonocella pacifica</name>
    <dbReference type="NCBI Taxonomy" id="871651"/>
    <lineage>
        <taxon>Bacteria</taxon>
        <taxon>Pseudomonadati</taxon>
        <taxon>Pseudomonadota</taxon>
        <taxon>Alphaproteobacteria</taxon>
        <taxon>Rhodobacterales</taxon>
        <taxon>Roseobacteraceae</taxon>
        <taxon>Poseidonocella</taxon>
    </lineage>
</organism>
<keyword evidence="2" id="KW-1185">Reference proteome</keyword>
<protein>
    <submittedName>
        <fullName evidence="1">Uncharacterized protein</fullName>
    </submittedName>
</protein>
<dbReference type="AlphaFoldDB" id="A0A1I0YWX2"/>
<dbReference type="EMBL" id="FOJU01000009">
    <property type="protein sequence ID" value="SFB17889.1"/>
    <property type="molecule type" value="Genomic_DNA"/>
</dbReference>
<accession>A0A1I0YWX2</accession>
<reference evidence="1 2" key="1">
    <citation type="submission" date="2016-10" db="EMBL/GenBank/DDBJ databases">
        <authorList>
            <person name="de Groot N.N."/>
        </authorList>
    </citation>
    <scope>NUCLEOTIDE SEQUENCE [LARGE SCALE GENOMIC DNA]</scope>
    <source>
        <strain evidence="1 2">DSM 29316</strain>
    </source>
</reference>
<dbReference type="Proteomes" id="UP000198796">
    <property type="component" value="Unassembled WGS sequence"/>
</dbReference>
<proteinExistence type="predicted"/>